<evidence type="ECO:0000313" key="12">
    <source>
        <dbReference type="Proteomes" id="UP001162131"/>
    </source>
</evidence>
<evidence type="ECO:0000256" key="8">
    <source>
        <dbReference type="ARBA" id="ARBA00046432"/>
    </source>
</evidence>
<dbReference type="SUPFAM" id="SSF100950">
    <property type="entry name" value="NagB/RpiA/CoA transferase-like"/>
    <property type="match status" value="1"/>
</dbReference>
<dbReference type="GO" id="GO:0005085">
    <property type="term" value="F:guanyl-nucleotide exchange factor activity"/>
    <property type="evidence" value="ECO:0007669"/>
    <property type="project" value="TreeGrafter"/>
</dbReference>
<feature type="region of interest" description="Disordered" evidence="10">
    <location>
        <begin position="1"/>
        <end position="21"/>
    </location>
</feature>
<dbReference type="InterPro" id="IPR042529">
    <property type="entry name" value="IF_2B-like_C"/>
</dbReference>
<keyword evidence="4" id="KW-0396">Initiation factor</keyword>
<accession>A0AAU9JK15</accession>
<dbReference type="EMBL" id="CAJZBQ010000038">
    <property type="protein sequence ID" value="CAG9325392.1"/>
    <property type="molecule type" value="Genomic_DNA"/>
</dbReference>
<evidence type="ECO:0000256" key="5">
    <source>
        <dbReference type="ARBA" id="ARBA00022917"/>
    </source>
</evidence>
<evidence type="ECO:0000256" key="2">
    <source>
        <dbReference type="ARBA" id="ARBA00007251"/>
    </source>
</evidence>
<dbReference type="Proteomes" id="UP001162131">
    <property type="component" value="Unassembled WGS sequence"/>
</dbReference>
<dbReference type="PANTHER" id="PTHR45860">
    <property type="entry name" value="TRANSLATION INITIATION FACTOR EIF-2B SUBUNIT ALPHA"/>
    <property type="match status" value="1"/>
</dbReference>
<comment type="subunit">
    <text evidence="8">Component of the translation initiation factor 2B (eIF2B) complex which is a heterodecamer of two sets of five different subunits: alpha, beta, gamma, delta and epsilon. Subunits alpha, beta and delta comprise a regulatory subcomplex and subunits epsilon and gamma comprise a catalytic subcomplex. Within the complex, the hexameric regulatory complex resides at the center, with the two heterodimeric catalytic subcomplexes bound on opposite sides.</text>
</comment>
<sequence length="313" mass="34840">MDSEQISQKFRENLEAPNTSPAHASIRTLTQVIEASTEQTVQGLSKELERAASILYNEAESRSKILGRTPLSVIAGCDMFRHHTSKTLAALDYDDFPKLKAKLVERGYYLSETRPAFLQKIADMAICCFKDNQSVLVHGYSNVVNRILVKAAEQFHITVIVTECRPFCEGYIMCEELKKHNIQFTLIMDNAVASVMDGIDMVMVGAEAVVESGGVINRIGTYGIGLIAKFFKKPLYVCTESLKFVRMFPLSQRDLPECTKSTCPPIQECKAVDSISMTVCDLTPPELISLMFTDLGILTPSAISDELIMLYNQ</sequence>
<dbReference type="InterPro" id="IPR051501">
    <property type="entry name" value="eIF2B_alpha/beta/delta"/>
</dbReference>
<keyword evidence="3" id="KW-0963">Cytoplasm</keyword>
<protein>
    <recommendedName>
        <fullName evidence="6">Translation initiation factor eIF2B subunit alpha</fullName>
    </recommendedName>
    <alternativeName>
        <fullName evidence="7">eIF2B GDP-GTP exchange factor subunit alpha</fullName>
    </alternativeName>
</protein>
<organism evidence="11 12">
    <name type="scientific">Blepharisma stoltei</name>
    <dbReference type="NCBI Taxonomy" id="1481888"/>
    <lineage>
        <taxon>Eukaryota</taxon>
        <taxon>Sar</taxon>
        <taxon>Alveolata</taxon>
        <taxon>Ciliophora</taxon>
        <taxon>Postciliodesmatophora</taxon>
        <taxon>Heterotrichea</taxon>
        <taxon>Heterotrichida</taxon>
        <taxon>Blepharismidae</taxon>
        <taxon>Blepharisma</taxon>
    </lineage>
</organism>
<comment type="caution">
    <text evidence="11">The sequence shown here is derived from an EMBL/GenBank/DDBJ whole genome shotgun (WGS) entry which is preliminary data.</text>
</comment>
<dbReference type="InterPro" id="IPR042528">
    <property type="entry name" value="elF-2B_alpha_N"/>
</dbReference>
<dbReference type="PANTHER" id="PTHR45860:SF1">
    <property type="entry name" value="TRANSLATION INITIATION FACTOR EIF-2B SUBUNIT ALPHA"/>
    <property type="match status" value="1"/>
</dbReference>
<evidence type="ECO:0000313" key="11">
    <source>
        <dbReference type="EMBL" id="CAG9325392.1"/>
    </source>
</evidence>
<dbReference type="GO" id="GO:0005851">
    <property type="term" value="C:eukaryotic translation initiation factor 2B complex"/>
    <property type="evidence" value="ECO:0007669"/>
    <property type="project" value="TreeGrafter"/>
</dbReference>
<evidence type="ECO:0000256" key="3">
    <source>
        <dbReference type="ARBA" id="ARBA00022490"/>
    </source>
</evidence>
<evidence type="ECO:0000256" key="6">
    <source>
        <dbReference type="ARBA" id="ARBA00044208"/>
    </source>
</evidence>
<evidence type="ECO:0000256" key="1">
    <source>
        <dbReference type="ARBA" id="ARBA00004514"/>
    </source>
</evidence>
<proteinExistence type="inferred from homology"/>
<dbReference type="GO" id="GO:0003743">
    <property type="term" value="F:translation initiation factor activity"/>
    <property type="evidence" value="ECO:0007669"/>
    <property type="project" value="UniProtKB-KW"/>
</dbReference>
<reference evidence="11" key="1">
    <citation type="submission" date="2021-09" db="EMBL/GenBank/DDBJ databases">
        <authorList>
            <consortium name="AG Swart"/>
            <person name="Singh M."/>
            <person name="Singh A."/>
            <person name="Seah K."/>
            <person name="Emmerich C."/>
        </authorList>
    </citation>
    <scope>NUCLEOTIDE SEQUENCE</scope>
    <source>
        <strain evidence="11">ATCC30299</strain>
    </source>
</reference>
<dbReference type="AlphaFoldDB" id="A0AAU9JK15"/>
<keyword evidence="12" id="KW-1185">Reference proteome</keyword>
<dbReference type="GO" id="GO:0005829">
    <property type="term" value="C:cytosol"/>
    <property type="evidence" value="ECO:0007669"/>
    <property type="project" value="UniProtKB-SubCell"/>
</dbReference>
<evidence type="ECO:0000256" key="7">
    <source>
        <dbReference type="ARBA" id="ARBA00044236"/>
    </source>
</evidence>
<dbReference type="InterPro" id="IPR000649">
    <property type="entry name" value="IF-2B-related"/>
</dbReference>
<name>A0AAU9JK15_9CILI</name>
<dbReference type="InterPro" id="IPR037171">
    <property type="entry name" value="NagB/RpiA_transferase-like"/>
</dbReference>
<dbReference type="Gene3D" id="3.40.50.10470">
    <property type="entry name" value="Translation initiation factor eif-2b, domain 2"/>
    <property type="match status" value="1"/>
</dbReference>
<evidence type="ECO:0000256" key="4">
    <source>
        <dbReference type="ARBA" id="ARBA00022540"/>
    </source>
</evidence>
<dbReference type="Pfam" id="PF01008">
    <property type="entry name" value="IF-2B"/>
    <property type="match status" value="1"/>
</dbReference>
<gene>
    <name evidence="11" type="ORF">BSTOLATCC_MIC38650</name>
</gene>
<evidence type="ECO:0000256" key="9">
    <source>
        <dbReference type="RuleBase" id="RU003814"/>
    </source>
</evidence>
<comment type="subcellular location">
    <subcellularLocation>
        <location evidence="1">Cytoplasm</location>
        <location evidence="1">Cytosol</location>
    </subcellularLocation>
</comment>
<comment type="similarity">
    <text evidence="2 9">Belongs to the eIF-2B alpha/beta/delta subunits family.</text>
</comment>
<dbReference type="Gene3D" id="1.20.120.1070">
    <property type="entry name" value="Translation initiation factor eIF-2B, N-terminal domain"/>
    <property type="match status" value="1"/>
</dbReference>
<keyword evidence="5" id="KW-0648">Protein biosynthesis</keyword>
<evidence type="ECO:0000256" key="10">
    <source>
        <dbReference type="SAM" id="MobiDB-lite"/>
    </source>
</evidence>